<reference evidence="11 13" key="1">
    <citation type="submission" date="2017-09" db="EMBL/GenBank/DDBJ databases">
        <title>Predominant Lactobacillus spp. isolated from feces of mice subjected to short-term calorie restriction.</title>
        <authorList>
            <person name="Zhang C."/>
            <person name="Zhao L."/>
            <person name="Pan F."/>
        </authorList>
    </citation>
    <scope>NUCLEOTIDE SEQUENCE [LARGE SCALE GENOMIC DNA]</scope>
    <source>
        <strain evidence="11 13">CR141</strain>
    </source>
</reference>
<keyword evidence="5 10" id="KW-0812">Transmembrane</keyword>
<evidence type="ECO:0000256" key="5">
    <source>
        <dbReference type="ARBA" id="ARBA00022692"/>
    </source>
</evidence>
<gene>
    <name evidence="11" type="ORF">CPQ89_05460</name>
    <name evidence="12" type="ORF">E5340_01805</name>
</gene>
<dbReference type="NCBIfam" id="TIGR02532">
    <property type="entry name" value="IV_pilin_GFxxxE"/>
    <property type="match status" value="1"/>
</dbReference>
<comment type="similarity">
    <text evidence="9">Belongs to the ComGC family.</text>
</comment>
<evidence type="ECO:0000256" key="10">
    <source>
        <dbReference type="SAM" id="Phobius"/>
    </source>
</evidence>
<organism evidence="12 14">
    <name type="scientific">Ligilactobacillus murinus</name>
    <dbReference type="NCBI Taxonomy" id="1622"/>
    <lineage>
        <taxon>Bacteria</taxon>
        <taxon>Bacillati</taxon>
        <taxon>Bacillota</taxon>
        <taxon>Bacilli</taxon>
        <taxon>Lactobacillales</taxon>
        <taxon>Lactobacillaceae</taxon>
        <taxon>Ligilactobacillus</taxon>
    </lineage>
</organism>
<dbReference type="EMBL" id="CP023566">
    <property type="protein sequence ID" value="AWZ40508.1"/>
    <property type="molecule type" value="Genomic_DNA"/>
</dbReference>
<evidence type="ECO:0000313" key="11">
    <source>
        <dbReference type="EMBL" id="AWZ40508.1"/>
    </source>
</evidence>
<accession>A0A2Z4VZF2</accession>
<dbReference type="GO" id="GO:0009986">
    <property type="term" value="C:cell surface"/>
    <property type="evidence" value="ECO:0007669"/>
    <property type="project" value="UniProtKB-SubCell"/>
</dbReference>
<keyword evidence="7 10" id="KW-0472">Membrane</keyword>
<dbReference type="Pfam" id="PF07963">
    <property type="entry name" value="N_methyl"/>
    <property type="match status" value="1"/>
</dbReference>
<dbReference type="SUPFAM" id="SSF54523">
    <property type="entry name" value="Pili subunits"/>
    <property type="match status" value="1"/>
</dbReference>
<evidence type="ECO:0000256" key="9">
    <source>
        <dbReference type="ARBA" id="ARBA00043982"/>
    </source>
</evidence>
<dbReference type="EMBL" id="SRYK01000004">
    <property type="protein sequence ID" value="TGY56960.1"/>
    <property type="molecule type" value="Genomic_DNA"/>
</dbReference>
<evidence type="ECO:0000256" key="7">
    <source>
        <dbReference type="ARBA" id="ARBA00023136"/>
    </source>
</evidence>
<evidence type="ECO:0000256" key="8">
    <source>
        <dbReference type="ARBA" id="ARBA00023287"/>
    </source>
</evidence>
<evidence type="ECO:0000313" key="13">
    <source>
        <dbReference type="Proteomes" id="UP000250143"/>
    </source>
</evidence>
<dbReference type="PIRSF" id="PIRSF029928">
    <property type="entry name" value="Late_competence_ComGC"/>
    <property type="match status" value="1"/>
</dbReference>
<dbReference type="STRING" id="1622.GCA_001953785_00038"/>
<evidence type="ECO:0000256" key="2">
    <source>
        <dbReference type="ARBA" id="ARBA00004241"/>
    </source>
</evidence>
<sequence>MKKTKMKAFTLVEMAIVIFIISLLILIIMPNVAKQRSNAEKVNTQALQAELDTQAQLYADEKGTEMENVAPTDLEKAGYLTAKQVAAIEKHHLKVEKNEQ</sequence>
<dbReference type="AlphaFoldDB" id="A0A2Z4VZF2"/>
<keyword evidence="6 10" id="KW-1133">Transmembrane helix</keyword>
<evidence type="ECO:0000256" key="4">
    <source>
        <dbReference type="ARBA" id="ARBA00022481"/>
    </source>
</evidence>
<reference evidence="12 14" key="2">
    <citation type="submission" date="2019-04" db="EMBL/GenBank/DDBJ databases">
        <title>Microbes associate with the intestines of laboratory mice.</title>
        <authorList>
            <person name="Navarre W."/>
            <person name="Wong E."/>
            <person name="Huang K."/>
            <person name="Tropini C."/>
            <person name="Ng K."/>
            <person name="Yu B."/>
        </authorList>
    </citation>
    <scope>NUCLEOTIDE SEQUENCE [LARGE SCALE GENOMIC DNA]</scope>
    <source>
        <strain evidence="12 14">NM26_J9</strain>
    </source>
</reference>
<evidence type="ECO:0000313" key="14">
    <source>
        <dbReference type="Proteomes" id="UP000306855"/>
    </source>
</evidence>
<keyword evidence="3" id="KW-1003">Cell membrane</keyword>
<feature type="transmembrane region" description="Helical" evidence="10">
    <location>
        <begin position="12"/>
        <end position="33"/>
    </location>
</feature>
<dbReference type="GO" id="GO:0030420">
    <property type="term" value="P:establishment of competence for transformation"/>
    <property type="evidence" value="ECO:0007669"/>
    <property type="project" value="UniProtKB-KW"/>
</dbReference>
<evidence type="ECO:0000256" key="6">
    <source>
        <dbReference type="ARBA" id="ARBA00022989"/>
    </source>
</evidence>
<comment type="subcellular location">
    <subcellularLocation>
        <location evidence="1">Cell membrane</location>
        <topology evidence="1">Single-pass membrane protein</topology>
    </subcellularLocation>
    <subcellularLocation>
        <location evidence="2">Cell surface</location>
    </subcellularLocation>
</comment>
<dbReference type="Gene3D" id="3.30.700.10">
    <property type="entry name" value="Glycoprotein, Type 4 Pilin"/>
    <property type="match status" value="1"/>
</dbReference>
<keyword evidence="8" id="KW-0178">Competence</keyword>
<dbReference type="InterPro" id="IPR045584">
    <property type="entry name" value="Pilin-like"/>
</dbReference>
<dbReference type="Proteomes" id="UP000250143">
    <property type="component" value="Chromosome"/>
</dbReference>
<dbReference type="RefSeq" id="WP_004051698.1">
    <property type="nucleotide sequence ID" value="NZ_AP025728.1"/>
</dbReference>
<dbReference type="OrthoDB" id="2248894at2"/>
<proteinExistence type="inferred from homology"/>
<keyword evidence="4" id="KW-0488">Methylation</keyword>
<dbReference type="InterPro" id="IPR012902">
    <property type="entry name" value="N_methyl_site"/>
</dbReference>
<evidence type="ECO:0000256" key="3">
    <source>
        <dbReference type="ARBA" id="ARBA00022475"/>
    </source>
</evidence>
<dbReference type="InterPro" id="IPR016940">
    <property type="entry name" value="ComGC"/>
</dbReference>
<protein>
    <submittedName>
        <fullName evidence="11">Competence protein ComGC</fullName>
    </submittedName>
    <submittedName>
        <fullName evidence="12">Prepilin-type N-terminal cleavage/methylation domain-containing protein</fullName>
    </submittedName>
</protein>
<dbReference type="GO" id="GO:0005886">
    <property type="term" value="C:plasma membrane"/>
    <property type="evidence" value="ECO:0007669"/>
    <property type="project" value="UniProtKB-SubCell"/>
</dbReference>
<dbReference type="Proteomes" id="UP000306855">
    <property type="component" value="Unassembled WGS sequence"/>
</dbReference>
<evidence type="ECO:0000256" key="1">
    <source>
        <dbReference type="ARBA" id="ARBA00004162"/>
    </source>
</evidence>
<name>A0A2Z4VZF2_9LACO</name>
<keyword evidence="13" id="KW-1185">Reference proteome</keyword>
<evidence type="ECO:0000313" key="12">
    <source>
        <dbReference type="EMBL" id="TGY56960.1"/>
    </source>
</evidence>